<dbReference type="AlphaFoldDB" id="A0A5E7MFC0"/>
<accession>A0A5E7MFC0</accession>
<sequence length="113" mass="12955">MAKTGKERSAKTALKRIEFDEKELRHRCRLGTRQKLEELMAWNEDSEQASVIEGCLRYVHSLGPDGAREALKTHHEIVISRNVAREFRNQSLAELKREPGDDIIVPAHISTYS</sequence>
<reference evidence="1 2" key="1">
    <citation type="submission" date="2019-09" db="EMBL/GenBank/DDBJ databases">
        <authorList>
            <person name="Chandra G."/>
            <person name="Truman W A."/>
        </authorList>
    </citation>
    <scope>NUCLEOTIDE SEQUENCE [LARGE SCALE GENOMIC DNA]</scope>
    <source>
        <strain evidence="1">PS896</strain>
    </source>
</reference>
<dbReference type="RefSeq" id="WP_150648174.1">
    <property type="nucleotide sequence ID" value="NZ_CABVIN010000005.1"/>
</dbReference>
<gene>
    <name evidence="1" type="ORF">PS896_03956</name>
</gene>
<evidence type="ECO:0000313" key="1">
    <source>
        <dbReference type="EMBL" id="VVP23310.1"/>
    </source>
</evidence>
<name>A0A5E7MFC0_PSEFL</name>
<proteinExistence type="predicted"/>
<dbReference type="EMBL" id="CABVIN010000005">
    <property type="protein sequence ID" value="VVP23310.1"/>
    <property type="molecule type" value="Genomic_DNA"/>
</dbReference>
<dbReference type="Proteomes" id="UP000377224">
    <property type="component" value="Unassembled WGS sequence"/>
</dbReference>
<evidence type="ECO:0008006" key="3">
    <source>
        <dbReference type="Google" id="ProtNLM"/>
    </source>
</evidence>
<evidence type="ECO:0000313" key="2">
    <source>
        <dbReference type="Proteomes" id="UP000377224"/>
    </source>
</evidence>
<organism evidence="1 2">
    <name type="scientific">Pseudomonas fluorescens</name>
    <dbReference type="NCBI Taxonomy" id="294"/>
    <lineage>
        <taxon>Bacteria</taxon>
        <taxon>Pseudomonadati</taxon>
        <taxon>Pseudomonadota</taxon>
        <taxon>Gammaproteobacteria</taxon>
        <taxon>Pseudomonadales</taxon>
        <taxon>Pseudomonadaceae</taxon>
        <taxon>Pseudomonas</taxon>
    </lineage>
</organism>
<protein>
    <recommendedName>
        <fullName evidence="3">Prophage PSSB64-02</fullName>
    </recommendedName>
</protein>